<dbReference type="VEuPathDB" id="CryptoDB:GY17_00000696"/>
<dbReference type="EMBL" id="LN877954">
    <property type="protein sequence ID" value="CUV07811.1"/>
    <property type="molecule type" value="Genomic_DNA"/>
</dbReference>
<dbReference type="OrthoDB" id="339980at2759"/>
<organism evidence="1">
    <name type="scientific">Cryptosporidium hominis</name>
    <dbReference type="NCBI Taxonomy" id="237895"/>
    <lineage>
        <taxon>Eukaryota</taxon>
        <taxon>Sar</taxon>
        <taxon>Alveolata</taxon>
        <taxon>Apicomplexa</taxon>
        <taxon>Conoidasida</taxon>
        <taxon>Coccidia</taxon>
        <taxon>Eucoccidiorida</taxon>
        <taxon>Eimeriorina</taxon>
        <taxon>Cryptosporidiidae</taxon>
        <taxon>Cryptosporidium</taxon>
    </lineage>
</organism>
<dbReference type="AlphaFoldDB" id="A0A0S4TM69"/>
<dbReference type="VEuPathDB" id="CryptoDB:ChTU502y2012_421g0435"/>
<dbReference type="VEuPathDB" id="CryptoDB:Chro.80307"/>
<dbReference type="Proteomes" id="UP000199752">
    <property type="component" value="Chromosome 8"/>
</dbReference>
<reference evidence="1" key="1">
    <citation type="submission" date="2015-08" db="EMBL/GenBank/DDBJ databases">
        <authorList>
            <person name="Babu N.S."/>
            <person name="Beckwith C.J."/>
            <person name="Beseler K.G."/>
            <person name="Brison A."/>
            <person name="Carone J.V."/>
            <person name="Caskin T.P."/>
            <person name="Diamond M."/>
            <person name="Durham M.E."/>
            <person name="Foxe J.M."/>
            <person name="Go M."/>
            <person name="Henderson B.A."/>
            <person name="Jones I.B."/>
            <person name="McGettigan J.A."/>
            <person name="Micheletti S.J."/>
            <person name="Nasrallah M.E."/>
            <person name="Ortiz D."/>
            <person name="Piller C.R."/>
            <person name="Privatt S.R."/>
            <person name="Schneider S.L."/>
            <person name="Sharp S."/>
            <person name="Smith T.C."/>
            <person name="Stanton J.D."/>
            <person name="Ullery H.E."/>
            <person name="Wilson R.J."/>
            <person name="Serrano M.G."/>
            <person name="Buck G."/>
            <person name="Lee V."/>
            <person name="Wang Y."/>
            <person name="Carvalho R."/>
            <person name="Voegtly L."/>
            <person name="Shi R."/>
            <person name="Duckworth R."/>
            <person name="Johnson A."/>
            <person name="Loviza R."/>
            <person name="Walstead R."/>
            <person name="Shah Z."/>
            <person name="Kiflezghi M."/>
            <person name="Wade K."/>
            <person name="Ball S.L."/>
            <person name="Bradley K.W."/>
            <person name="Asai D.J."/>
            <person name="Bowman C.A."/>
            <person name="Russell D.A."/>
            <person name="Pope W.H."/>
            <person name="Jacobs-Sera D."/>
            <person name="Hendrix R.W."/>
            <person name="Hatfull G.F."/>
        </authorList>
    </citation>
    <scope>NUCLEOTIDE SEQUENCE [LARGE SCALE GENOMIC DNA]</scope>
</reference>
<dbReference type="VEuPathDB" id="CryptoDB:CHUDEA8_2620"/>
<gene>
    <name evidence="1" type="ORF">CHUDEA8_2620</name>
</gene>
<accession>A0A0S4TM69</accession>
<evidence type="ECO:0000313" key="1">
    <source>
        <dbReference type="EMBL" id="CUV07811.1"/>
    </source>
</evidence>
<name>A0A0S4TM69_CRYHO</name>
<sequence length="878" mass="101358">MLRLEETKFSGSSLGSGSFSDNSLVRPYSRYSQSGAYIITLKEYKELSSEHYLEIYDSLSGYSHIKTFKNGIKSVRNINLVRNQTINQDKSSNEEINYGDLIFIEDKDGGVEIYSLCDGKSFLFNCMVLVGRLIKKVSAFKVNNSILIVIVMTDSDIFLLSNFQYSSFEAICQINESQNSMENHKINETDFKLRYYKQVAPDFDGELGECCVTSLGRFYFSCFNEIFKLEFPQGDKERISDFQLKQVYILDIDEERSNKSLNLSINNLVSYETLINGDQFELIYIIQDDEKHFGLKNLSLLKVKIDSRACEYHFDKLSTIGNAGKFCHILSCKVFENGQLGVIWESNNQIYVNVFNNFFNGFQKSFLNYSSHLSDDSYGKKFSNKTNYRDLASLLYGDAPLIYIDESEFSSSSQRTNEILKIHSRIFSDSLKVRDIEKEEQLIKNIVDSIFLNEKICSKTVLKCKKESNLASNNFILRNMDQFIFFGLPFFFPPVLGIKPNENITNLPDDWYSCMSFTIKTFTCDSNGNQNIVKVNYTCWYEGVFNYLSNNLQSILKTPQMHLHVLKRLTLLPPESKFTKPTSLWIALNSIKTIQDFQSLDRNDINLFFNIIDIYTKNGIEKRLFEFAKNNLKNFSNVLYSWSVHQSVEVISILRKAIMKSKSDSYHKIFRFKENNEYLEILLGLSFLGNDVKLLSAFVSSNIRPMKSALNIMEFVLDSGNPNIEADESLTGFRRLIYSLIEWRSVFGLVCSFKSFIESDNFQGERESVRFPTSGLIKLAIENINELSVFDQEILEDILNKNNFTWENLLTLSLLLEIFIASKFQQRNLLFNLCGKQLNLVSKLDVFLASLFHVQSSCHIFSRLASNSINQHDLIDFY</sequence>
<proteinExistence type="predicted"/>
<protein>
    <submittedName>
        <fullName evidence="1">Uncharacterized protein</fullName>
    </submittedName>
</protein>